<evidence type="ECO:0000259" key="2">
    <source>
        <dbReference type="PROSITE" id="PS50404"/>
    </source>
</evidence>
<dbReference type="AlphaFoldDB" id="A0A9P9DXM0"/>
<dbReference type="InterPro" id="IPR036249">
    <property type="entry name" value="Thioredoxin-like_sf"/>
</dbReference>
<feature type="domain" description="GST N-terminal" evidence="2">
    <location>
        <begin position="1"/>
        <end position="63"/>
    </location>
</feature>
<dbReference type="SUPFAM" id="SSF52833">
    <property type="entry name" value="Thioredoxin-like"/>
    <property type="match status" value="1"/>
</dbReference>
<feature type="non-terminal residue" evidence="3">
    <location>
        <position position="1"/>
    </location>
</feature>
<feature type="non-terminal residue" evidence="3">
    <location>
        <position position="63"/>
    </location>
</feature>
<dbReference type="InterPro" id="IPR004045">
    <property type="entry name" value="Glutathione_S-Trfase_N"/>
</dbReference>
<accession>A0A9P9DXM0</accession>
<proteinExistence type="inferred from homology"/>
<evidence type="ECO:0000313" key="3">
    <source>
        <dbReference type="EMBL" id="KAH7127258.1"/>
    </source>
</evidence>
<comment type="caution">
    <text evidence="3">The sequence shown here is derived from an EMBL/GenBank/DDBJ whole genome shotgun (WGS) entry which is preliminary data.</text>
</comment>
<keyword evidence="4" id="KW-1185">Reference proteome</keyword>
<protein>
    <recommendedName>
        <fullName evidence="2">GST N-terminal domain-containing protein</fullName>
    </recommendedName>
</protein>
<sequence>PSGIKVYILLEELGLEYKGTLKQVDPTKMIDNEQKESWVLEINPNGRIPAITDTFTDGREMRV</sequence>
<dbReference type="PANTHER" id="PTHR44051:SF8">
    <property type="entry name" value="GLUTATHIONE S-TRANSFERASE GSTA"/>
    <property type="match status" value="1"/>
</dbReference>
<comment type="similarity">
    <text evidence="1">Belongs to the GST superfamily.</text>
</comment>
<reference evidence="3" key="1">
    <citation type="journal article" date="2021" name="Nat. Commun.">
        <title>Genetic determinants of endophytism in the Arabidopsis root mycobiome.</title>
        <authorList>
            <person name="Mesny F."/>
            <person name="Miyauchi S."/>
            <person name="Thiergart T."/>
            <person name="Pickel B."/>
            <person name="Atanasova L."/>
            <person name="Karlsson M."/>
            <person name="Huettel B."/>
            <person name="Barry K.W."/>
            <person name="Haridas S."/>
            <person name="Chen C."/>
            <person name="Bauer D."/>
            <person name="Andreopoulos W."/>
            <person name="Pangilinan J."/>
            <person name="LaButti K."/>
            <person name="Riley R."/>
            <person name="Lipzen A."/>
            <person name="Clum A."/>
            <person name="Drula E."/>
            <person name="Henrissat B."/>
            <person name="Kohler A."/>
            <person name="Grigoriev I.V."/>
            <person name="Martin F.M."/>
            <person name="Hacquard S."/>
        </authorList>
    </citation>
    <scope>NUCLEOTIDE SEQUENCE</scope>
    <source>
        <strain evidence="3">MPI-CAGE-AT-0147</strain>
    </source>
</reference>
<evidence type="ECO:0000313" key="4">
    <source>
        <dbReference type="Proteomes" id="UP000738349"/>
    </source>
</evidence>
<dbReference type="PROSITE" id="PS50404">
    <property type="entry name" value="GST_NTER"/>
    <property type="match status" value="1"/>
</dbReference>
<dbReference type="Proteomes" id="UP000738349">
    <property type="component" value="Unassembled WGS sequence"/>
</dbReference>
<name>A0A9P9DXM0_9HYPO</name>
<dbReference type="EMBL" id="JAGMUV010000019">
    <property type="protein sequence ID" value="KAH7127258.1"/>
    <property type="molecule type" value="Genomic_DNA"/>
</dbReference>
<dbReference type="PANTHER" id="PTHR44051">
    <property type="entry name" value="GLUTATHIONE S-TRANSFERASE-RELATED"/>
    <property type="match status" value="1"/>
</dbReference>
<dbReference type="Gene3D" id="3.40.30.10">
    <property type="entry name" value="Glutaredoxin"/>
    <property type="match status" value="1"/>
</dbReference>
<gene>
    <name evidence="3" type="ORF">EDB81DRAFT_599520</name>
</gene>
<dbReference type="OrthoDB" id="5112336at2759"/>
<organism evidence="3 4">
    <name type="scientific">Dactylonectria macrodidyma</name>
    <dbReference type="NCBI Taxonomy" id="307937"/>
    <lineage>
        <taxon>Eukaryota</taxon>
        <taxon>Fungi</taxon>
        <taxon>Dikarya</taxon>
        <taxon>Ascomycota</taxon>
        <taxon>Pezizomycotina</taxon>
        <taxon>Sordariomycetes</taxon>
        <taxon>Hypocreomycetidae</taxon>
        <taxon>Hypocreales</taxon>
        <taxon>Nectriaceae</taxon>
        <taxon>Dactylonectria</taxon>
    </lineage>
</organism>
<dbReference type="Pfam" id="PF13409">
    <property type="entry name" value="GST_N_2"/>
    <property type="match status" value="1"/>
</dbReference>
<evidence type="ECO:0000256" key="1">
    <source>
        <dbReference type="ARBA" id="ARBA00007409"/>
    </source>
</evidence>